<dbReference type="AlphaFoldDB" id="A0A8B8J7N0"/>
<evidence type="ECO:0000256" key="3">
    <source>
        <dbReference type="ARBA" id="ARBA00024045"/>
    </source>
</evidence>
<dbReference type="Proteomes" id="UP000228380">
    <property type="component" value="Chromosome 2"/>
</dbReference>
<dbReference type="GO" id="GO:0046872">
    <property type="term" value="F:metal ion binding"/>
    <property type="evidence" value="ECO:0007669"/>
    <property type="project" value="UniProtKB-KW"/>
</dbReference>
<keyword evidence="2" id="KW-0449">Lipoprotein</keyword>
<evidence type="ECO:0000256" key="2">
    <source>
        <dbReference type="ARBA" id="ARBA00023289"/>
    </source>
</evidence>
<comment type="similarity">
    <text evidence="3">Belongs to the HIPP family.</text>
</comment>
<protein>
    <submittedName>
        <fullName evidence="5">Heavy metal-associated isoprenylated plant protein 4-like</fullName>
    </submittedName>
</protein>
<keyword evidence="4" id="KW-1185">Reference proteome</keyword>
<dbReference type="PANTHER" id="PTHR46195">
    <property type="entry name" value="HEAVY METAL-ASSOCIATED ISOPRENYLATED PLANT PROTEIN 7"/>
    <property type="match status" value="1"/>
</dbReference>
<organism evidence="4 5">
    <name type="scientific">Phoenix dactylifera</name>
    <name type="common">Date palm</name>
    <dbReference type="NCBI Taxonomy" id="42345"/>
    <lineage>
        <taxon>Eukaryota</taxon>
        <taxon>Viridiplantae</taxon>
        <taxon>Streptophyta</taxon>
        <taxon>Embryophyta</taxon>
        <taxon>Tracheophyta</taxon>
        <taxon>Spermatophyta</taxon>
        <taxon>Magnoliopsida</taxon>
        <taxon>Liliopsida</taxon>
        <taxon>Arecaceae</taxon>
        <taxon>Coryphoideae</taxon>
        <taxon>Phoeniceae</taxon>
        <taxon>Phoenix</taxon>
    </lineage>
</organism>
<reference evidence="5" key="2">
    <citation type="submission" date="2025-08" db="UniProtKB">
        <authorList>
            <consortium name="RefSeq"/>
        </authorList>
    </citation>
    <scope>IDENTIFICATION</scope>
    <source>
        <tissue evidence="5">Young leaves</tissue>
    </source>
</reference>
<dbReference type="RefSeq" id="XP_026662278.1">
    <property type="nucleotide sequence ID" value="XM_026806477.1"/>
</dbReference>
<dbReference type="InterPro" id="IPR044577">
    <property type="entry name" value="HIPP4/7/8/17/18/19"/>
</dbReference>
<evidence type="ECO:0000256" key="1">
    <source>
        <dbReference type="ARBA" id="ARBA00022723"/>
    </source>
</evidence>
<dbReference type="GeneID" id="103711818"/>
<sequence length="132" mass="15256">MVASEKKEVVVEKEKSEDIITAEFVRRISKSTGKISVKGVFNPGNIHKRIEKKTRKKLMLISPKPRRRMSQCLHSSQEAVKRTVINVHIHCKNCEYDLQMKLLKLKGPSRPCHCTHKLEWFSAENPNACYVI</sequence>
<evidence type="ECO:0000313" key="5">
    <source>
        <dbReference type="RefSeq" id="XP_026662278.1"/>
    </source>
</evidence>
<proteinExistence type="inferred from homology"/>
<reference evidence="4" key="1">
    <citation type="journal article" date="2019" name="Nat. Commun.">
        <title>Genome-wide association mapping of date palm fruit traits.</title>
        <authorList>
            <person name="Hazzouri K.M."/>
            <person name="Gros-Balthazard M."/>
            <person name="Flowers J.M."/>
            <person name="Copetti D."/>
            <person name="Lemansour A."/>
            <person name="Lebrun M."/>
            <person name="Masmoudi K."/>
            <person name="Ferrand S."/>
            <person name="Dhar M.I."/>
            <person name="Fresquez Z.A."/>
            <person name="Rosas U."/>
            <person name="Zhang J."/>
            <person name="Talag J."/>
            <person name="Lee S."/>
            <person name="Kudrna D."/>
            <person name="Powell R.F."/>
            <person name="Leitch I.J."/>
            <person name="Krueger R.R."/>
            <person name="Wing R.A."/>
            <person name="Amiri K.M.A."/>
            <person name="Purugganan M.D."/>
        </authorList>
    </citation>
    <scope>NUCLEOTIDE SEQUENCE [LARGE SCALE GENOMIC DNA]</scope>
    <source>
        <strain evidence="4">cv. Khalas</strain>
    </source>
</reference>
<dbReference type="PANTHER" id="PTHR46195:SF12">
    <property type="entry name" value="HEAVY METAL-ASSOCIATED ISOPRENYLATED PLANT PROTEIN 4"/>
    <property type="match status" value="1"/>
</dbReference>
<dbReference type="OrthoDB" id="688249at2759"/>
<keyword evidence="1" id="KW-0479">Metal-binding</keyword>
<keyword evidence="2" id="KW-0636">Prenylation</keyword>
<gene>
    <name evidence="5" type="primary">LOC103711818</name>
</gene>
<evidence type="ECO:0000313" key="4">
    <source>
        <dbReference type="Proteomes" id="UP000228380"/>
    </source>
</evidence>
<dbReference type="KEGG" id="pda:103711818"/>
<accession>A0A8B8J7N0</accession>
<name>A0A8B8J7N0_PHODC</name>